<keyword evidence="2" id="KW-1185">Reference proteome</keyword>
<protein>
    <submittedName>
        <fullName evidence="1">Uncharacterized protein</fullName>
    </submittedName>
</protein>
<name>A0ACC2VLM9_9TREE</name>
<evidence type="ECO:0000313" key="2">
    <source>
        <dbReference type="Proteomes" id="UP001241377"/>
    </source>
</evidence>
<gene>
    <name evidence="1" type="ORF">QFC19_005829</name>
</gene>
<sequence>MKGKKAISSKFPTARIKKIMQEDEEIGKVAQGTPIVISRALELFLKDIIIETADIARTTGSKKLQPWHVKRLVAQNRQYDFLDDLVQSVADPTAGVEAGASGTNGGESKPNGRGKGRAATNSGKASSASRSPAVPSPATVSSLPTSSVADSRSLPDPMADSVGVIPAGGARGPIIDTQPIRTSGKGPSNASIILNSPINATLDRAVPGPILVSPGGPIVPARAPEHKFDNYDDDDDDDDDEDDDYDG</sequence>
<dbReference type="Proteomes" id="UP001241377">
    <property type="component" value="Unassembled WGS sequence"/>
</dbReference>
<comment type="caution">
    <text evidence="1">The sequence shown here is derived from an EMBL/GenBank/DDBJ whole genome shotgun (WGS) entry which is preliminary data.</text>
</comment>
<organism evidence="1 2">
    <name type="scientific">Naganishia cerealis</name>
    <dbReference type="NCBI Taxonomy" id="610337"/>
    <lineage>
        <taxon>Eukaryota</taxon>
        <taxon>Fungi</taxon>
        <taxon>Dikarya</taxon>
        <taxon>Basidiomycota</taxon>
        <taxon>Agaricomycotina</taxon>
        <taxon>Tremellomycetes</taxon>
        <taxon>Filobasidiales</taxon>
        <taxon>Filobasidiaceae</taxon>
        <taxon>Naganishia</taxon>
    </lineage>
</organism>
<evidence type="ECO:0000313" key="1">
    <source>
        <dbReference type="EMBL" id="KAJ9100011.1"/>
    </source>
</evidence>
<accession>A0ACC2VLM9</accession>
<reference evidence="1" key="1">
    <citation type="submission" date="2023-04" db="EMBL/GenBank/DDBJ databases">
        <title>Draft Genome sequencing of Naganishia species isolated from polar environments using Oxford Nanopore Technology.</title>
        <authorList>
            <person name="Leo P."/>
            <person name="Venkateswaran K."/>
        </authorList>
    </citation>
    <scope>NUCLEOTIDE SEQUENCE</scope>
    <source>
        <strain evidence="1">MNA-CCFEE 5261</strain>
    </source>
</reference>
<dbReference type="EMBL" id="JASBWR010000067">
    <property type="protein sequence ID" value="KAJ9100011.1"/>
    <property type="molecule type" value="Genomic_DNA"/>
</dbReference>
<proteinExistence type="predicted"/>